<evidence type="ECO:0000256" key="4">
    <source>
        <dbReference type="ARBA" id="ARBA00022597"/>
    </source>
</evidence>
<comment type="caution">
    <text evidence="10">The sequence shown here is derived from an EMBL/GenBank/DDBJ whole genome shotgun (WGS) entry which is preliminary data.</text>
</comment>
<dbReference type="PANTHER" id="PTHR10791">
    <property type="entry name" value="RAG1-ACTIVATING PROTEIN 1"/>
    <property type="match status" value="1"/>
</dbReference>
<evidence type="ECO:0000256" key="5">
    <source>
        <dbReference type="ARBA" id="ARBA00022692"/>
    </source>
</evidence>
<evidence type="ECO:0000313" key="11">
    <source>
        <dbReference type="Proteomes" id="UP001280121"/>
    </source>
</evidence>
<evidence type="ECO:0000256" key="3">
    <source>
        <dbReference type="ARBA" id="ARBA00022448"/>
    </source>
</evidence>
<protein>
    <recommendedName>
        <fullName evidence="12">Sugar transporter SWEET1</fullName>
    </recommendedName>
</protein>
<dbReference type="GO" id="GO:0012505">
    <property type="term" value="C:endomembrane system"/>
    <property type="evidence" value="ECO:0007669"/>
    <property type="project" value="UniProtKB-SubCell"/>
</dbReference>
<evidence type="ECO:0000256" key="8">
    <source>
        <dbReference type="ARBA" id="ARBA00023136"/>
    </source>
</evidence>
<comment type="similarity">
    <text evidence="2">Belongs to the SWEET sugar transporter family.</text>
</comment>
<evidence type="ECO:0000256" key="9">
    <source>
        <dbReference type="SAM" id="Phobius"/>
    </source>
</evidence>
<organism evidence="10 11">
    <name type="scientific">Dipteronia dyeriana</name>
    <dbReference type="NCBI Taxonomy" id="168575"/>
    <lineage>
        <taxon>Eukaryota</taxon>
        <taxon>Viridiplantae</taxon>
        <taxon>Streptophyta</taxon>
        <taxon>Embryophyta</taxon>
        <taxon>Tracheophyta</taxon>
        <taxon>Spermatophyta</taxon>
        <taxon>Magnoliopsida</taxon>
        <taxon>eudicotyledons</taxon>
        <taxon>Gunneridae</taxon>
        <taxon>Pentapetalae</taxon>
        <taxon>rosids</taxon>
        <taxon>malvids</taxon>
        <taxon>Sapindales</taxon>
        <taxon>Sapindaceae</taxon>
        <taxon>Hippocastanoideae</taxon>
        <taxon>Acereae</taxon>
        <taxon>Dipteronia</taxon>
    </lineage>
</organism>
<dbReference type="Proteomes" id="UP001280121">
    <property type="component" value="Unassembled WGS sequence"/>
</dbReference>
<keyword evidence="4" id="KW-0762">Sugar transport</keyword>
<comment type="subcellular location">
    <subcellularLocation>
        <location evidence="1">Endomembrane system</location>
        <topology evidence="1">Multi-pass membrane protein</topology>
    </subcellularLocation>
</comment>
<dbReference type="GO" id="GO:0016020">
    <property type="term" value="C:membrane"/>
    <property type="evidence" value="ECO:0007669"/>
    <property type="project" value="InterPro"/>
</dbReference>
<gene>
    <name evidence="10" type="ORF">Ddye_024408</name>
</gene>
<evidence type="ECO:0000313" key="10">
    <source>
        <dbReference type="EMBL" id="KAK2642645.1"/>
    </source>
</evidence>
<dbReference type="EMBL" id="JANJYI010000007">
    <property type="protein sequence ID" value="KAK2642645.1"/>
    <property type="molecule type" value="Genomic_DNA"/>
</dbReference>
<accession>A0AAD9WUE9</accession>
<keyword evidence="8 9" id="KW-0472">Membrane</keyword>
<dbReference type="PANTHER" id="PTHR10791:SF57">
    <property type="entry name" value="BIDIRECTIONAL SUGAR TRANSPORTER SWEET2A"/>
    <property type="match status" value="1"/>
</dbReference>
<dbReference type="Gene3D" id="1.20.1280.290">
    <property type="match status" value="1"/>
</dbReference>
<dbReference type="AlphaFoldDB" id="A0AAD9WUE9"/>
<dbReference type="GO" id="GO:0051119">
    <property type="term" value="F:sugar transmembrane transporter activity"/>
    <property type="evidence" value="ECO:0007669"/>
    <property type="project" value="InterPro"/>
</dbReference>
<keyword evidence="5 9" id="KW-0812">Transmembrane</keyword>
<evidence type="ECO:0000256" key="1">
    <source>
        <dbReference type="ARBA" id="ARBA00004127"/>
    </source>
</evidence>
<keyword evidence="3" id="KW-0813">Transport</keyword>
<keyword evidence="7 9" id="KW-1133">Transmembrane helix</keyword>
<keyword evidence="11" id="KW-1185">Reference proteome</keyword>
<feature type="transmembrane region" description="Helical" evidence="9">
    <location>
        <begin position="16"/>
        <end position="37"/>
    </location>
</feature>
<name>A0AAD9WUE9_9ROSI</name>
<keyword evidence="6" id="KW-0677">Repeat</keyword>
<feature type="transmembrane region" description="Helical" evidence="9">
    <location>
        <begin position="49"/>
        <end position="66"/>
    </location>
</feature>
<reference evidence="10" key="1">
    <citation type="journal article" date="2023" name="Plant J.">
        <title>Genome sequences and population genomics provide insights into the demographic history, inbreeding, and mutation load of two 'living fossil' tree species of Dipteronia.</title>
        <authorList>
            <person name="Feng Y."/>
            <person name="Comes H.P."/>
            <person name="Chen J."/>
            <person name="Zhu S."/>
            <person name="Lu R."/>
            <person name="Zhang X."/>
            <person name="Li P."/>
            <person name="Qiu J."/>
            <person name="Olsen K.M."/>
            <person name="Qiu Y."/>
        </authorList>
    </citation>
    <scope>NUCLEOTIDE SEQUENCE</scope>
    <source>
        <strain evidence="10">KIB01</strain>
    </source>
</reference>
<proteinExistence type="inferred from homology"/>
<feature type="transmembrane region" description="Helical" evidence="9">
    <location>
        <begin position="72"/>
        <end position="93"/>
    </location>
</feature>
<sequence length="110" mass="12331">MTYIQESFEKQVDRTVLRIALHIFSIELLDLSLKLVIKSSNVEFMPSTLSLSTFLMSLSFFVYGMLKDDPFIYVPNGIGTILGIVQLMLYSYYSSKSGGGSREPLLDSCA</sequence>
<evidence type="ECO:0000256" key="6">
    <source>
        <dbReference type="ARBA" id="ARBA00022737"/>
    </source>
</evidence>
<evidence type="ECO:0000256" key="2">
    <source>
        <dbReference type="ARBA" id="ARBA00007809"/>
    </source>
</evidence>
<dbReference type="Pfam" id="PF03083">
    <property type="entry name" value="MtN3_slv"/>
    <property type="match status" value="1"/>
</dbReference>
<dbReference type="InterPro" id="IPR004316">
    <property type="entry name" value="SWEET_rpt"/>
</dbReference>
<dbReference type="InterPro" id="IPR047664">
    <property type="entry name" value="SWEET"/>
</dbReference>
<evidence type="ECO:0008006" key="12">
    <source>
        <dbReference type="Google" id="ProtNLM"/>
    </source>
</evidence>
<evidence type="ECO:0000256" key="7">
    <source>
        <dbReference type="ARBA" id="ARBA00022989"/>
    </source>
</evidence>